<accession>A0ABW6Y449</accession>
<evidence type="ECO:0000313" key="3">
    <source>
        <dbReference type="Proteomes" id="UP001603013"/>
    </source>
</evidence>
<reference evidence="2 3" key="1">
    <citation type="submission" date="2024-10" db="EMBL/GenBank/DDBJ databases">
        <title>The Natural Products Discovery Center: Release of the First 8490 Sequenced Strains for Exploring Actinobacteria Biosynthetic Diversity.</title>
        <authorList>
            <person name="Kalkreuter E."/>
            <person name="Kautsar S.A."/>
            <person name="Yang D."/>
            <person name="Bader C.D."/>
            <person name="Teijaro C.N."/>
            <person name="Fluegel L."/>
            <person name="Davis C.M."/>
            <person name="Simpson J.R."/>
            <person name="Lauterbach L."/>
            <person name="Steele A.D."/>
            <person name="Gui C."/>
            <person name="Meng S."/>
            <person name="Li G."/>
            <person name="Viehrig K."/>
            <person name="Ye F."/>
            <person name="Su P."/>
            <person name="Kiefer A.F."/>
            <person name="Nichols A."/>
            <person name="Cepeda A.J."/>
            <person name="Yan W."/>
            <person name="Fan B."/>
            <person name="Jiang Y."/>
            <person name="Adhikari A."/>
            <person name="Zheng C.-J."/>
            <person name="Schuster L."/>
            <person name="Cowan T.M."/>
            <person name="Smanski M.J."/>
            <person name="Chevrette M.G."/>
            <person name="De Carvalho L.P.S."/>
            <person name="Shen B."/>
        </authorList>
    </citation>
    <scope>NUCLEOTIDE SEQUENCE [LARGE SCALE GENOMIC DNA]</scope>
    <source>
        <strain evidence="2 3">NPDC015755</strain>
    </source>
</reference>
<protein>
    <submittedName>
        <fullName evidence="2">Uncharacterized protein</fullName>
    </submittedName>
</protein>
<feature type="signal peptide" evidence="1">
    <location>
        <begin position="1"/>
        <end position="24"/>
    </location>
</feature>
<evidence type="ECO:0000256" key="1">
    <source>
        <dbReference type="SAM" id="SignalP"/>
    </source>
</evidence>
<sequence>MRTRPIVVAVLSAAAVMLSAGAAAADETHTRTYNGPAVSNGPNLTLHTGQIDDPLEDVLEHAAVLGGATYVFD</sequence>
<feature type="chain" id="PRO_5045773497" evidence="1">
    <location>
        <begin position="25"/>
        <end position="73"/>
    </location>
</feature>
<organism evidence="2 3">
    <name type="scientific">Streptomyces lateritius</name>
    <dbReference type="NCBI Taxonomy" id="67313"/>
    <lineage>
        <taxon>Bacteria</taxon>
        <taxon>Bacillati</taxon>
        <taxon>Actinomycetota</taxon>
        <taxon>Actinomycetes</taxon>
        <taxon>Kitasatosporales</taxon>
        <taxon>Streptomycetaceae</taxon>
        <taxon>Streptomyces</taxon>
    </lineage>
</organism>
<comment type="caution">
    <text evidence="2">The sequence shown here is derived from an EMBL/GenBank/DDBJ whole genome shotgun (WGS) entry which is preliminary data.</text>
</comment>
<dbReference type="RefSeq" id="WP_391932457.1">
    <property type="nucleotide sequence ID" value="NZ_JBIBSM010000001.1"/>
</dbReference>
<gene>
    <name evidence="2" type="ORF">ACF05T_00545</name>
</gene>
<dbReference type="Proteomes" id="UP001603013">
    <property type="component" value="Unassembled WGS sequence"/>
</dbReference>
<evidence type="ECO:0000313" key="2">
    <source>
        <dbReference type="EMBL" id="MFF8274593.1"/>
    </source>
</evidence>
<keyword evidence="1" id="KW-0732">Signal</keyword>
<name>A0ABW6Y449_9ACTN</name>
<keyword evidence="3" id="KW-1185">Reference proteome</keyword>
<dbReference type="EMBL" id="JBIBSM010000001">
    <property type="protein sequence ID" value="MFF8274593.1"/>
    <property type="molecule type" value="Genomic_DNA"/>
</dbReference>
<proteinExistence type="predicted"/>